<gene>
    <name evidence="1" type="ORF">LTS18_005812</name>
</gene>
<evidence type="ECO:0000313" key="1">
    <source>
        <dbReference type="EMBL" id="KAK3079069.1"/>
    </source>
</evidence>
<name>A0ACC3DR16_9PEZI</name>
<dbReference type="Proteomes" id="UP001186974">
    <property type="component" value="Unassembled WGS sequence"/>
</dbReference>
<dbReference type="EMBL" id="JAWDJW010001398">
    <property type="protein sequence ID" value="KAK3079069.1"/>
    <property type="molecule type" value="Genomic_DNA"/>
</dbReference>
<evidence type="ECO:0000313" key="2">
    <source>
        <dbReference type="Proteomes" id="UP001186974"/>
    </source>
</evidence>
<organism evidence="1 2">
    <name type="scientific">Coniosporium uncinatum</name>
    <dbReference type="NCBI Taxonomy" id="93489"/>
    <lineage>
        <taxon>Eukaryota</taxon>
        <taxon>Fungi</taxon>
        <taxon>Dikarya</taxon>
        <taxon>Ascomycota</taxon>
        <taxon>Pezizomycotina</taxon>
        <taxon>Dothideomycetes</taxon>
        <taxon>Dothideomycetes incertae sedis</taxon>
        <taxon>Coniosporium</taxon>
    </lineage>
</organism>
<comment type="caution">
    <text evidence="1">The sequence shown here is derived from an EMBL/GenBank/DDBJ whole genome shotgun (WGS) entry which is preliminary data.</text>
</comment>
<keyword evidence="2" id="KW-1185">Reference proteome</keyword>
<reference evidence="1" key="1">
    <citation type="submission" date="2024-09" db="EMBL/GenBank/DDBJ databases">
        <title>Black Yeasts Isolated from many extreme environments.</title>
        <authorList>
            <person name="Coleine C."/>
            <person name="Stajich J.E."/>
            <person name="Selbmann L."/>
        </authorList>
    </citation>
    <scope>NUCLEOTIDE SEQUENCE</scope>
    <source>
        <strain evidence="1">CCFEE 5737</strain>
    </source>
</reference>
<proteinExistence type="predicted"/>
<protein>
    <submittedName>
        <fullName evidence="1">Uncharacterized protein</fullName>
    </submittedName>
</protein>
<sequence length="252" mass="26748">MDNLGDGANYAFFNDVTYVLPKVPTLYTALTTGPAANDVAIYGANTNAFILQKDQTIELILNNNDPGKHPFHLHGHAFQLVYRSAEEAGPYVGNATAEYAQTPMRRDTVLVKPDGHVVLRFKADNPGVWLFHCHIEWHVSSGLVATMIEAPLDLQSSLQVPADHMAACKAAGTPTAGNAAGNTVDFYNLEGENTSVAPLPAGFTARGIVALVFSCLAALMGLGFIVWYGVAPLGESEMSAAQSRIAQAGSTS</sequence>
<accession>A0ACC3DR16</accession>